<dbReference type="Proteomes" id="UP000629963">
    <property type="component" value="Unassembled WGS sequence"/>
</dbReference>
<organism evidence="2 3">
    <name type="scientific">Flavobacterium kayseriense</name>
    <dbReference type="NCBI Taxonomy" id="2764714"/>
    <lineage>
        <taxon>Bacteria</taxon>
        <taxon>Pseudomonadati</taxon>
        <taxon>Bacteroidota</taxon>
        <taxon>Flavobacteriia</taxon>
        <taxon>Flavobacteriales</taxon>
        <taxon>Flavobacteriaceae</taxon>
        <taxon>Flavobacterium</taxon>
    </lineage>
</organism>
<name>A0ABR7J7H9_9FLAO</name>
<accession>A0ABR7J7H9</accession>
<dbReference type="SUPFAM" id="SSF53756">
    <property type="entry name" value="UDP-Glycosyltransferase/glycogen phosphorylase"/>
    <property type="match status" value="1"/>
</dbReference>
<dbReference type="Pfam" id="PF00534">
    <property type="entry name" value="Glycos_transf_1"/>
    <property type="match status" value="1"/>
</dbReference>
<feature type="domain" description="Glycosyl transferase family 1" evidence="1">
    <location>
        <begin position="186"/>
        <end position="342"/>
    </location>
</feature>
<dbReference type="PANTHER" id="PTHR12526">
    <property type="entry name" value="GLYCOSYLTRANSFERASE"/>
    <property type="match status" value="1"/>
</dbReference>
<evidence type="ECO:0000259" key="1">
    <source>
        <dbReference type="Pfam" id="PF00534"/>
    </source>
</evidence>
<comment type="caution">
    <text evidence="2">The sequence shown here is derived from an EMBL/GenBank/DDBJ whole genome shotgun (WGS) entry which is preliminary data.</text>
</comment>
<sequence length="365" mass="41308">MRILYITNQISGAGGLERVLSIKATYLADKMGYDVHIVTLNHATDTLFFEFSKNIKFHNITVQGAFFTYIKQYSVGLRAIVKLVNPDLICVCDDGLKAFFLPLILNKPCPMVYERHVSKQIEIKTETQQFFEQIKSKLTFGLMEVLAKSYNHFVVLTHGNTLEWQLNNLAIIPNPLSFYPEEVSSLENKTVIAVGKQGFQKGYDRLLQSWQLVNQKNPDWKLAIYGTIDDSQGLLDLAKNLNVQNTVVFYPPARDIQKYYLESSIFVLSSRYEGFGMVLIEAMACGVPCVSFDCPHGPKDIISQGHDGFLVQNGDILAFANSINQLIEDSSLRKIMGGNARENVKRFLPERVLSQWNDLFKNSAL</sequence>
<keyword evidence="3" id="KW-1185">Reference proteome</keyword>
<dbReference type="Gene3D" id="3.40.50.2000">
    <property type="entry name" value="Glycogen Phosphorylase B"/>
    <property type="match status" value="2"/>
</dbReference>
<reference evidence="2 3" key="1">
    <citation type="submission" date="2020-08" db="EMBL/GenBank/DDBJ databases">
        <title>Description of novel Flavobacterium F-380 isolate.</title>
        <authorList>
            <person name="Saticioglu I.B."/>
            <person name="Duman M."/>
            <person name="Altun S."/>
        </authorList>
    </citation>
    <scope>NUCLEOTIDE SEQUENCE [LARGE SCALE GENOMIC DNA]</scope>
    <source>
        <strain evidence="2 3">F-380</strain>
    </source>
</reference>
<evidence type="ECO:0000313" key="2">
    <source>
        <dbReference type="EMBL" id="MBC5841465.1"/>
    </source>
</evidence>
<proteinExistence type="predicted"/>
<gene>
    <name evidence="2" type="ORF">H8R23_08610</name>
</gene>
<dbReference type="EMBL" id="JACRUJ010000002">
    <property type="protein sequence ID" value="MBC5841465.1"/>
    <property type="molecule type" value="Genomic_DNA"/>
</dbReference>
<evidence type="ECO:0000313" key="3">
    <source>
        <dbReference type="Proteomes" id="UP000629963"/>
    </source>
</evidence>
<dbReference type="InterPro" id="IPR001296">
    <property type="entry name" value="Glyco_trans_1"/>
</dbReference>
<protein>
    <submittedName>
        <fullName evidence="2">Glycosyltransferase family 4 protein</fullName>
    </submittedName>
</protein>
<dbReference type="CDD" id="cd03820">
    <property type="entry name" value="GT4_AmsD-like"/>
    <property type="match status" value="1"/>
</dbReference>
<dbReference type="PANTHER" id="PTHR12526:SF630">
    <property type="entry name" value="GLYCOSYLTRANSFERASE"/>
    <property type="match status" value="1"/>
</dbReference>
<dbReference type="RefSeq" id="WP_187010045.1">
    <property type="nucleotide sequence ID" value="NZ_JACRUI010000002.1"/>
</dbReference>